<dbReference type="InterPro" id="IPR036388">
    <property type="entry name" value="WH-like_DNA-bd_sf"/>
</dbReference>
<gene>
    <name evidence="2" type="ordered locus">Namu_0751</name>
</gene>
<protein>
    <submittedName>
        <fullName evidence="2">Transcriptional regulator, MarR family</fullName>
    </submittedName>
</protein>
<dbReference type="SUPFAM" id="SSF46785">
    <property type="entry name" value="Winged helix' DNA-binding domain"/>
    <property type="match status" value="1"/>
</dbReference>
<dbReference type="InterPro" id="IPR000835">
    <property type="entry name" value="HTH_MarR-typ"/>
</dbReference>
<dbReference type="KEGG" id="nml:Namu_0751"/>
<organism evidence="2 3">
    <name type="scientific">Nakamurella multipartita (strain ATCC 700099 / DSM 44233 / CIP 104796 / JCM 9543 / NBRC 105858 / Y-104)</name>
    <name type="common">Microsphaera multipartita</name>
    <dbReference type="NCBI Taxonomy" id="479431"/>
    <lineage>
        <taxon>Bacteria</taxon>
        <taxon>Bacillati</taxon>
        <taxon>Actinomycetota</taxon>
        <taxon>Actinomycetes</taxon>
        <taxon>Nakamurellales</taxon>
        <taxon>Nakamurellaceae</taxon>
        <taxon>Nakamurella</taxon>
    </lineage>
</organism>
<dbReference type="GO" id="GO:0003700">
    <property type="term" value="F:DNA-binding transcription factor activity"/>
    <property type="evidence" value="ECO:0007669"/>
    <property type="project" value="InterPro"/>
</dbReference>
<dbReference type="OrthoDB" id="8635520at2"/>
<dbReference type="SMART" id="SM00347">
    <property type="entry name" value="HTH_MARR"/>
    <property type="match status" value="1"/>
</dbReference>
<dbReference type="InterPro" id="IPR011991">
    <property type="entry name" value="ArsR-like_HTH"/>
</dbReference>
<dbReference type="AlphaFoldDB" id="C8X997"/>
<dbReference type="GO" id="GO:0006950">
    <property type="term" value="P:response to stress"/>
    <property type="evidence" value="ECO:0007669"/>
    <property type="project" value="TreeGrafter"/>
</dbReference>
<dbReference type="RefSeq" id="WP_015746081.1">
    <property type="nucleotide sequence ID" value="NC_013235.1"/>
</dbReference>
<dbReference type="Proteomes" id="UP000002218">
    <property type="component" value="Chromosome"/>
</dbReference>
<dbReference type="Gene3D" id="1.10.10.10">
    <property type="entry name" value="Winged helix-like DNA-binding domain superfamily/Winged helix DNA-binding domain"/>
    <property type="match status" value="1"/>
</dbReference>
<dbReference type="PANTHER" id="PTHR33164">
    <property type="entry name" value="TRANSCRIPTIONAL REGULATOR, MARR FAMILY"/>
    <property type="match status" value="1"/>
</dbReference>
<dbReference type="eggNOG" id="COG1846">
    <property type="taxonomic scope" value="Bacteria"/>
</dbReference>
<dbReference type="PRINTS" id="PR00598">
    <property type="entry name" value="HTHMARR"/>
</dbReference>
<name>C8X997_NAKMY</name>
<feature type="domain" description="HTH marR-type" evidence="1">
    <location>
        <begin position="11"/>
        <end position="147"/>
    </location>
</feature>
<dbReference type="HOGENOM" id="CLU_083287_2_2_11"/>
<dbReference type="InterPro" id="IPR036390">
    <property type="entry name" value="WH_DNA-bd_sf"/>
</dbReference>
<reference evidence="3" key="1">
    <citation type="submission" date="2009-09" db="EMBL/GenBank/DDBJ databases">
        <title>The complete genome of Nakamurella multipartita DSM 44233.</title>
        <authorList>
            <consortium name="US DOE Joint Genome Institute (JGI-PGF)"/>
            <person name="Lucas S."/>
            <person name="Copeland A."/>
            <person name="Lapidus A."/>
            <person name="Glavina del Rio T."/>
            <person name="Dalin E."/>
            <person name="Tice H."/>
            <person name="Bruce D."/>
            <person name="Goodwin L."/>
            <person name="Pitluck S."/>
            <person name="Kyrpides N."/>
            <person name="Mavromatis K."/>
            <person name="Ivanova N."/>
            <person name="Ovchinnikova G."/>
            <person name="Sims D."/>
            <person name="Meincke L."/>
            <person name="Brettin T."/>
            <person name="Detter J.C."/>
            <person name="Han C."/>
            <person name="Larimer F."/>
            <person name="Land M."/>
            <person name="Hauser L."/>
            <person name="Markowitz V."/>
            <person name="Cheng J.-F."/>
            <person name="Hugenholtz P."/>
            <person name="Woyke T."/>
            <person name="Wu D."/>
            <person name="Klenk H.-P."/>
            <person name="Eisen J.A."/>
        </authorList>
    </citation>
    <scope>NUCLEOTIDE SEQUENCE [LARGE SCALE GENOMIC DNA]</scope>
    <source>
        <strain evidence="3">ATCC 700099 / DSM 44233 / CIP 104796 / JCM 9543 / NBRC 105858 / Y-104</strain>
    </source>
</reference>
<dbReference type="CDD" id="cd00090">
    <property type="entry name" value="HTH_ARSR"/>
    <property type="match status" value="1"/>
</dbReference>
<dbReference type="PROSITE" id="PS50995">
    <property type="entry name" value="HTH_MARR_2"/>
    <property type="match status" value="1"/>
</dbReference>
<dbReference type="STRING" id="479431.Namu_0751"/>
<dbReference type="Pfam" id="PF12802">
    <property type="entry name" value="MarR_2"/>
    <property type="match status" value="1"/>
</dbReference>
<evidence type="ECO:0000313" key="3">
    <source>
        <dbReference type="Proteomes" id="UP000002218"/>
    </source>
</evidence>
<dbReference type="EMBL" id="CP001737">
    <property type="protein sequence ID" value="ACV77165.1"/>
    <property type="molecule type" value="Genomic_DNA"/>
</dbReference>
<dbReference type="PANTHER" id="PTHR33164:SF99">
    <property type="entry name" value="MARR FAMILY REGULATORY PROTEIN"/>
    <property type="match status" value="1"/>
</dbReference>
<reference evidence="2 3" key="2">
    <citation type="journal article" date="2010" name="Stand. Genomic Sci.">
        <title>Complete genome sequence of Nakamurella multipartita type strain (Y-104).</title>
        <authorList>
            <person name="Tice H."/>
            <person name="Mayilraj S."/>
            <person name="Sims D."/>
            <person name="Lapidus A."/>
            <person name="Nolan M."/>
            <person name="Lucas S."/>
            <person name="Glavina Del Rio T."/>
            <person name="Copeland A."/>
            <person name="Cheng J.F."/>
            <person name="Meincke L."/>
            <person name="Bruce D."/>
            <person name="Goodwin L."/>
            <person name="Pitluck S."/>
            <person name="Ivanova N."/>
            <person name="Mavromatis K."/>
            <person name="Ovchinnikova G."/>
            <person name="Pati A."/>
            <person name="Chen A."/>
            <person name="Palaniappan K."/>
            <person name="Land M."/>
            <person name="Hauser L."/>
            <person name="Chang Y.J."/>
            <person name="Jeffries C.D."/>
            <person name="Detter J.C."/>
            <person name="Brettin T."/>
            <person name="Rohde M."/>
            <person name="Goker M."/>
            <person name="Bristow J."/>
            <person name="Eisen J.A."/>
            <person name="Markowitz V."/>
            <person name="Hugenholtz P."/>
            <person name="Kyrpides N.C."/>
            <person name="Klenk H.P."/>
            <person name="Chen F."/>
        </authorList>
    </citation>
    <scope>NUCLEOTIDE SEQUENCE [LARGE SCALE GENOMIC DNA]</scope>
    <source>
        <strain evidence="3">ATCC 700099 / DSM 44233 / CIP 104796 / JCM 9543 / NBRC 105858 / Y-104</strain>
    </source>
</reference>
<dbReference type="InParanoid" id="C8X997"/>
<dbReference type="InterPro" id="IPR039422">
    <property type="entry name" value="MarR/SlyA-like"/>
</dbReference>
<evidence type="ECO:0000313" key="2">
    <source>
        <dbReference type="EMBL" id="ACV77165.1"/>
    </source>
</evidence>
<proteinExistence type="predicted"/>
<accession>C8X997</accession>
<keyword evidence="3" id="KW-1185">Reference proteome</keyword>
<sequence>MSDDPWLTDEQQRVWRAFLRMSGQLNESIERDMQQTGGMPHAYYLILAMLSESPDRSLRMNQLAEAVRSSQSRVSHAVSRLEESGWVRRMPAPGDKRGQVAELTQAGYERLLELAPGHARVVKTTMFDPLTPAQLANFQDICTTILQAMADRGITSDCPPAPPC</sequence>
<evidence type="ECO:0000259" key="1">
    <source>
        <dbReference type="PROSITE" id="PS50995"/>
    </source>
</evidence>